<proteinExistence type="predicted"/>
<dbReference type="EMBL" id="CAADJG010000002">
    <property type="protein sequence ID" value="VFS69671.1"/>
    <property type="molecule type" value="Genomic_DNA"/>
</dbReference>
<protein>
    <submittedName>
        <fullName evidence="1">Uncharacterized protein</fullName>
    </submittedName>
</protein>
<organism evidence="1 2">
    <name type="scientific">Raoultella terrigena</name>
    <name type="common">Klebsiella terrigena</name>
    <dbReference type="NCBI Taxonomy" id="577"/>
    <lineage>
        <taxon>Bacteria</taxon>
        <taxon>Pseudomonadati</taxon>
        <taxon>Pseudomonadota</taxon>
        <taxon>Gammaproteobacteria</taxon>
        <taxon>Enterobacterales</taxon>
        <taxon>Enterobacteriaceae</taxon>
        <taxon>Klebsiella/Raoultella group</taxon>
        <taxon>Raoultella</taxon>
    </lineage>
</organism>
<gene>
    <name evidence="1" type="ORF">NCTC13038_01855</name>
</gene>
<name>A0A485BA38_RAOTE</name>
<dbReference type="Proteomes" id="UP000332594">
    <property type="component" value="Unassembled WGS sequence"/>
</dbReference>
<accession>A0A485BA38</accession>
<dbReference type="AlphaFoldDB" id="A0A485BA38"/>
<reference evidence="1 2" key="1">
    <citation type="submission" date="2019-03" db="EMBL/GenBank/DDBJ databases">
        <authorList>
            <consortium name="Pathogen Informatics"/>
        </authorList>
    </citation>
    <scope>NUCLEOTIDE SEQUENCE [LARGE SCALE GENOMIC DNA]</scope>
    <source>
        <strain evidence="1 2">NCTC13038</strain>
    </source>
</reference>
<sequence length="214" mass="24620">MSVVDWDKVNTTYIFSDDGFFLAGFLHESCNTGTDLVLINVNTGMPDLNIQPSSLCVVAIECIYKIEYVLNRLPDEHQNILLVLRTIGESREIGTQDKKLFLPKQTNIKTLLHTIKEAQNNHCPGAEHKRPLLSRMDWFVLKLLWEGVHFKHVASRARLSTKFLYQRKHRALTLYGIDRSGAASLLLLRKILALEYNRNLKKSFYHGLSPWLVD</sequence>
<dbReference type="RefSeq" id="WP_134525514.1">
    <property type="nucleotide sequence ID" value="NZ_BJNO01000002.1"/>
</dbReference>
<evidence type="ECO:0000313" key="2">
    <source>
        <dbReference type="Proteomes" id="UP000332594"/>
    </source>
</evidence>
<evidence type="ECO:0000313" key="1">
    <source>
        <dbReference type="EMBL" id="VFS69671.1"/>
    </source>
</evidence>